<keyword evidence="1" id="KW-0808">Transferase</keyword>
<dbReference type="InterPro" id="IPR052203">
    <property type="entry name" value="GHMP_Kinase-Related"/>
</dbReference>
<accession>A0A2U8WFW8</accession>
<evidence type="ECO:0000256" key="5">
    <source>
        <dbReference type="ARBA" id="ARBA00038121"/>
    </source>
</evidence>
<dbReference type="InterPro" id="IPR020568">
    <property type="entry name" value="Ribosomal_Su5_D2-typ_SF"/>
</dbReference>
<dbReference type="PANTHER" id="PTHR32463">
    <property type="entry name" value="L-FUCOSE KINASE"/>
    <property type="match status" value="1"/>
</dbReference>
<dbReference type="PRINTS" id="PR00960">
    <property type="entry name" value="LMBPPROTEIN"/>
</dbReference>
<dbReference type="InterPro" id="IPR014606">
    <property type="entry name" value="Heptose_7-P_kinase"/>
</dbReference>
<protein>
    <submittedName>
        <fullName evidence="8">Dehydrogenase</fullName>
    </submittedName>
</protein>
<name>A0A2U8WFW8_9HYPH</name>
<reference evidence="9" key="1">
    <citation type="submission" date="2018-05" db="EMBL/GenBank/DDBJ databases">
        <title>Complete Genome Sequence of Methylobacterium sp. 17SD2-17.</title>
        <authorList>
            <person name="Srinivasan S."/>
        </authorList>
    </citation>
    <scope>NUCLEOTIDE SEQUENCE [LARGE SCALE GENOMIC DNA]</scope>
    <source>
        <strain evidence="9">17SD2-17</strain>
    </source>
</reference>
<evidence type="ECO:0000256" key="1">
    <source>
        <dbReference type="ARBA" id="ARBA00022679"/>
    </source>
</evidence>
<comment type="similarity">
    <text evidence="5">Belongs to the GHMP kinase family.</text>
</comment>
<evidence type="ECO:0000256" key="3">
    <source>
        <dbReference type="ARBA" id="ARBA00022777"/>
    </source>
</evidence>
<feature type="domain" description="GHMP kinase C-terminal" evidence="7">
    <location>
        <begin position="247"/>
        <end position="328"/>
    </location>
</feature>
<dbReference type="Pfam" id="PF00288">
    <property type="entry name" value="GHMP_kinases_N"/>
    <property type="match status" value="1"/>
</dbReference>
<keyword evidence="3" id="KW-0418">Kinase</keyword>
<feature type="domain" description="GHMP kinase N-terminal" evidence="6">
    <location>
        <begin position="88"/>
        <end position="173"/>
    </location>
</feature>
<gene>
    <name evidence="8" type="ORF">DK389_08185</name>
</gene>
<dbReference type="InterPro" id="IPR001174">
    <property type="entry name" value="HddA/FKP"/>
</dbReference>
<dbReference type="SUPFAM" id="SSF54211">
    <property type="entry name" value="Ribosomal protein S5 domain 2-like"/>
    <property type="match status" value="1"/>
</dbReference>
<dbReference type="Pfam" id="PF08544">
    <property type="entry name" value="GHMP_kinases_C"/>
    <property type="match status" value="1"/>
</dbReference>
<dbReference type="GO" id="GO:0050201">
    <property type="term" value="F:fucokinase activity"/>
    <property type="evidence" value="ECO:0007669"/>
    <property type="project" value="TreeGrafter"/>
</dbReference>
<dbReference type="Gene3D" id="3.30.230.120">
    <property type="match status" value="1"/>
</dbReference>
<dbReference type="InterPro" id="IPR013750">
    <property type="entry name" value="GHMP_kinase_C_dom"/>
</dbReference>
<proteinExistence type="inferred from homology"/>
<dbReference type="PIRSF" id="PIRSF036406">
    <property type="entry name" value="Hept_kin"/>
    <property type="match status" value="1"/>
</dbReference>
<dbReference type="GO" id="GO:0042352">
    <property type="term" value="P:GDP-L-fucose salvage"/>
    <property type="evidence" value="ECO:0007669"/>
    <property type="project" value="TreeGrafter"/>
</dbReference>
<dbReference type="GO" id="GO:0005524">
    <property type="term" value="F:ATP binding"/>
    <property type="evidence" value="ECO:0007669"/>
    <property type="project" value="UniProtKB-KW"/>
</dbReference>
<evidence type="ECO:0000313" key="9">
    <source>
        <dbReference type="Proteomes" id="UP000245926"/>
    </source>
</evidence>
<dbReference type="EMBL" id="CP029550">
    <property type="protein sequence ID" value="AWN44438.1"/>
    <property type="molecule type" value="Genomic_DNA"/>
</dbReference>
<sequence length="347" mass="36940">MIAAKDIRKTRARAPLRLGLAGGGTDLSPYCDQFGGAILNVTIGRYAFASILPREDGLVVFEADDIGERDVFEEGDPIDRGLVLHRGVYQRFISQFNDGVRIPVTIRTTVDAPAGSGLGSSSALVVALVDGMRDVLEAPLGQYDVAHLAWEIERLDVGLSGGRQDQYAAAFGGVNFIEFLSSDQVIVNPLRLSGAIYREFESSIVICFSGLSRRSAAIIDRQTLGILTASAATLGALHQLKVDALAMKRALTVGDIDLMAEILGHSWTAKQATASGVSTDTIDRLFETARAHGALAGKISGAGGGGFAFFLVHPEHRFRLIEALNAAGGQASPVQLTSVGSEVWRFR</sequence>
<keyword evidence="4" id="KW-0067">ATP-binding</keyword>
<dbReference type="SUPFAM" id="SSF55060">
    <property type="entry name" value="GHMP Kinase, C-terminal domain"/>
    <property type="match status" value="1"/>
</dbReference>
<evidence type="ECO:0000256" key="2">
    <source>
        <dbReference type="ARBA" id="ARBA00022741"/>
    </source>
</evidence>
<dbReference type="InterPro" id="IPR036554">
    <property type="entry name" value="GHMP_kinase_C_sf"/>
</dbReference>
<keyword evidence="9" id="KW-1185">Reference proteome</keyword>
<dbReference type="KEGG" id="mets:DK389_08185"/>
<dbReference type="InterPro" id="IPR006204">
    <property type="entry name" value="GHMP_kinase_N_dom"/>
</dbReference>
<evidence type="ECO:0000313" key="8">
    <source>
        <dbReference type="EMBL" id="AWN44438.1"/>
    </source>
</evidence>
<evidence type="ECO:0000256" key="4">
    <source>
        <dbReference type="ARBA" id="ARBA00022840"/>
    </source>
</evidence>
<dbReference type="AlphaFoldDB" id="A0A2U8WFW8"/>
<dbReference type="OrthoDB" id="9812992at2"/>
<evidence type="ECO:0000259" key="7">
    <source>
        <dbReference type="Pfam" id="PF08544"/>
    </source>
</evidence>
<dbReference type="PANTHER" id="PTHR32463:SF0">
    <property type="entry name" value="L-FUCOSE KINASE"/>
    <property type="match status" value="1"/>
</dbReference>
<dbReference type="Proteomes" id="UP000245926">
    <property type="component" value="Chromosome"/>
</dbReference>
<evidence type="ECO:0000259" key="6">
    <source>
        <dbReference type="Pfam" id="PF00288"/>
    </source>
</evidence>
<organism evidence="8 9">
    <name type="scientific">Methylobacterium durans</name>
    <dbReference type="NCBI Taxonomy" id="2202825"/>
    <lineage>
        <taxon>Bacteria</taxon>
        <taxon>Pseudomonadati</taxon>
        <taxon>Pseudomonadota</taxon>
        <taxon>Alphaproteobacteria</taxon>
        <taxon>Hyphomicrobiales</taxon>
        <taxon>Methylobacteriaceae</taxon>
        <taxon>Methylobacterium</taxon>
    </lineage>
</organism>
<keyword evidence="2" id="KW-0547">Nucleotide-binding</keyword>